<evidence type="ECO:0008006" key="4">
    <source>
        <dbReference type="Google" id="ProtNLM"/>
    </source>
</evidence>
<keyword evidence="3" id="KW-1185">Reference proteome</keyword>
<protein>
    <recommendedName>
        <fullName evidence="4">General stress protein CsbD</fullName>
    </recommendedName>
</protein>
<dbReference type="Proteomes" id="UP000618952">
    <property type="component" value="Unassembled WGS sequence"/>
</dbReference>
<sequence>MGDSKKFADDLDSMGNGPKNDKSSDLNQFDTVHDKWNAIQEEYLQKYPELEVEDIYFEGGGFERVLEKISEIRGASIEEIRSEILEW</sequence>
<comment type="caution">
    <text evidence="2">The sequence shown here is derived from an EMBL/GenBank/DDBJ whole genome shotgun (WGS) entry which is preliminary data.</text>
</comment>
<organism evidence="2 3">
    <name type="scientific">Arenibacter arenosicollis</name>
    <dbReference type="NCBI Taxonomy" id="2762274"/>
    <lineage>
        <taxon>Bacteria</taxon>
        <taxon>Pseudomonadati</taxon>
        <taxon>Bacteroidota</taxon>
        <taxon>Flavobacteriia</taxon>
        <taxon>Flavobacteriales</taxon>
        <taxon>Flavobacteriaceae</taxon>
        <taxon>Arenibacter</taxon>
    </lineage>
</organism>
<evidence type="ECO:0000313" key="3">
    <source>
        <dbReference type="Proteomes" id="UP000618952"/>
    </source>
</evidence>
<evidence type="ECO:0000313" key="2">
    <source>
        <dbReference type="EMBL" id="MBC8770059.1"/>
    </source>
</evidence>
<name>A0ABR7QSL0_9FLAO</name>
<evidence type="ECO:0000256" key="1">
    <source>
        <dbReference type="SAM" id="MobiDB-lite"/>
    </source>
</evidence>
<accession>A0ABR7QSL0</accession>
<reference evidence="2 3" key="1">
    <citation type="submission" date="2020-08" db="EMBL/GenBank/DDBJ databases">
        <title>Arenibacter gaetbuli sp. nov., isolated from a sand dune.</title>
        <authorList>
            <person name="Park S."/>
            <person name="Yoon J.-H."/>
        </authorList>
    </citation>
    <scope>NUCLEOTIDE SEQUENCE [LARGE SCALE GENOMIC DNA]</scope>
    <source>
        <strain evidence="2 3">BSSL-BM3</strain>
    </source>
</reference>
<proteinExistence type="predicted"/>
<dbReference type="RefSeq" id="WP_187587532.1">
    <property type="nucleotide sequence ID" value="NZ_JACLHY010000026.1"/>
</dbReference>
<feature type="region of interest" description="Disordered" evidence="1">
    <location>
        <begin position="1"/>
        <end position="27"/>
    </location>
</feature>
<gene>
    <name evidence="2" type="ORF">H4O18_18815</name>
</gene>
<dbReference type="EMBL" id="JACLHY010000026">
    <property type="protein sequence ID" value="MBC8770059.1"/>
    <property type="molecule type" value="Genomic_DNA"/>
</dbReference>